<dbReference type="InterPro" id="IPR058913">
    <property type="entry name" value="Integrase_dom_put"/>
</dbReference>
<proteinExistence type="predicted"/>
<dbReference type="EMBL" id="CP111027">
    <property type="protein sequence ID" value="WAR29688.1"/>
    <property type="molecule type" value="Genomic_DNA"/>
</dbReference>
<protein>
    <recommendedName>
        <fullName evidence="1">Integrase core domain-containing protein</fullName>
    </recommendedName>
</protein>
<dbReference type="Proteomes" id="UP001164746">
    <property type="component" value="Chromosome 16"/>
</dbReference>
<dbReference type="Pfam" id="PF24764">
    <property type="entry name" value="rva_4"/>
    <property type="match status" value="2"/>
</dbReference>
<evidence type="ECO:0000313" key="3">
    <source>
        <dbReference type="Proteomes" id="UP001164746"/>
    </source>
</evidence>
<evidence type="ECO:0000259" key="1">
    <source>
        <dbReference type="Pfam" id="PF24764"/>
    </source>
</evidence>
<organism evidence="2 3">
    <name type="scientific">Mya arenaria</name>
    <name type="common">Soft-shell clam</name>
    <dbReference type="NCBI Taxonomy" id="6604"/>
    <lineage>
        <taxon>Eukaryota</taxon>
        <taxon>Metazoa</taxon>
        <taxon>Spiralia</taxon>
        <taxon>Lophotrochozoa</taxon>
        <taxon>Mollusca</taxon>
        <taxon>Bivalvia</taxon>
        <taxon>Autobranchia</taxon>
        <taxon>Heteroconchia</taxon>
        <taxon>Euheterodonta</taxon>
        <taxon>Imparidentia</taxon>
        <taxon>Neoheterodontei</taxon>
        <taxon>Myida</taxon>
        <taxon>Myoidea</taxon>
        <taxon>Myidae</taxon>
        <taxon>Mya</taxon>
    </lineage>
</organism>
<feature type="domain" description="Integrase core" evidence="1">
    <location>
        <begin position="17"/>
        <end position="78"/>
    </location>
</feature>
<reference evidence="2" key="1">
    <citation type="submission" date="2022-11" db="EMBL/GenBank/DDBJ databases">
        <title>Centuries of genome instability and evolution in soft-shell clam transmissible cancer (bioRxiv).</title>
        <authorList>
            <person name="Hart S.F.M."/>
            <person name="Yonemitsu M.A."/>
            <person name="Giersch R.M."/>
            <person name="Beal B.F."/>
            <person name="Arriagada G."/>
            <person name="Davis B.W."/>
            <person name="Ostrander E.A."/>
            <person name="Goff S.P."/>
            <person name="Metzger M.J."/>
        </authorList>
    </citation>
    <scope>NUCLEOTIDE SEQUENCE</scope>
    <source>
        <strain evidence="2">MELC-2E11</strain>
        <tissue evidence="2">Siphon/mantle</tissue>
    </source>
</reference>
<name>A0ABY7G5H3_MYAAR</name>
<dbReference type="PANTHER" id="PTHR46791:SF5">
    <property type="entry name" value="CLR5 DOMAIN-CONTAINING PROTEIN-RELATED"/>
    <property type="match status" value="1"/>
</dbReference>
<evidence type="ECO:0000313" key="2">
    <source>
        <dbReference type="EMBL" id="WAR29688.1"/>
    </source>
</evidence>
<feature type="domain" description="Integrase core" evidence="1">
    <location>
        <begin position="79"/>
        <end position="110"/>
    </location>
</feature>
<gene>
    <name evidence="2" type="ORF">MAR_003256</name>
</gene>
<sequence>MENGDTWRHRRIKQIHRTVLKLYQDAVSLYGLPSRCRGDKGSENVDVANYMEEKRGTGRGSFIAGRSVHNTRIERLWRVCLHFVFLPRVNVALEEFRNAYNHHGVRSERN</sequence>
<dbReference type="PANTHER" id="PTHR46791">
    <property type="entry name" value="EXPRESSED PROTEIN"/>
    <property type="match status" value="1"/>
</dbReference>
<keyword evidence="3" id="KW-1185">Reference proteome</keyword>
<accession>A0ABY7G5H3</accession>